<organism evidence="1 2">
    <name type="scientific">Microbacter margulisiae</name>
    <dbReference type="NCBI Taxonomy" id="1350067"/>
    <lineage>
        <taxon>Bacteria</taxon>
        <taxon>Pseudomonadati</taxon>
        <taxon>Bacteroidota</taxon>
        <taxon>Bacteroidia</taxon>
        <taxon>Bacteroidales</taxon>
        <taxon>Porphyromonadaceae</taxon>
        <taxon>Microbacter</taxon>
    </lineage>
</organism>
<gene>
    <name evidence="1" type="ORF">FHX64_002071</name>
</gene>
<accession>A0A7W5DTC5</accession>
<proteinExistence type="predicted"/>
<evidence type="ECO:0000313" key="2">
    <source>
        <dbReference type="Proteomes" id="UP000544222"/>
    </source>
</evidence>
<dbReference type="RefSeq" id="WP_183413687.1">
    <property type="nucleotide sequence ID" value="NZ_JACHYB010000002.1"/>
</dbReference>
<dbReference type="EMBL" id="JACHYB010000002">
    <property type="protein sequence ID" value="MBB3187873.1"/>
    <property type="molecule type" value="Genomic_DNA"/>
</dbReference>
<evidence type="ECO:0000313" key="1">
    <source>
        <dbReference type="EMBL" id="MBB3187873.1"/>
    </source>
</evidence>
<protein>
    <submittedName>
        <fullName evidence="1">Uncharacterized protein</fullName>
    </submittedName>
</protein>
<keyword evidence="2" id="KW-1185">Reference proteome</keyword>
<dbReference type="Proteomes" id="UP000544222">
    <property type="component" value="Unassembled WGS sequence"/>
</dbReference>
<dbReference type="AlphaFoldDB" id="A0A7W5DTC5"/>
<comment type="caution">
    <text evidence="1">The sequence shown here is derived from an EMBL/GenBank/DDBJ whole genome shotgun (WGS) entry which is preliminary data.</text>
</comment>
<reference evidence="1 2" key="1">
    <citation type="submission" date="2020-08" db="EMBL/GenBank/DDBJ databases">
        <title>Genomic Encyclopedia of Type Strains, Phase IV (KMG-IV): sequencing the most valuable type-strain genomes for metagenomic binning, comparative biology and taxonomic classification.</title>
        <authorList>
            <person name="Goeker M."/>
        </authorList>
    </citation>
    <scope>NUCLEOTIDE SEQUENCE [LARGE SCALE GENOMIC DNA]</scope>
    <source>
        <strain evidence="1 2">DSM 27471</strain>
    </source>
</reference>
<name>A0A7W5DTC5_9PORP</name>
<sequence length="58" mass="6595">MSDNYKDSTKALGGRYFVKYDTKKPFISSLLQDKPVPDSIKTAPPDGWKEIPVKYDSQ</sequence>